<keyword evidence="3" id="KW-1185">Reference proteome</keyword>
<dbReference type="Proteomes" id="UP000245647">
    <property type="component" value="Unassembled WGS sequence"/>
</dbReference>
<dbReference type="PANTHER" id="PTHR33802">
    <property type="entry name" value="SI:CH211-161H7.5-RELATED"/>
    <property type="match status" value="1"/>
</dbReference>
<dbReference type="EMBL" id="QEAS01000034">
    <property type="protein sequence ID" value="PWG78113.1"/>
    <property type="molecule type" value="Genomic_DNA"/>
</dbReference>
<dbReference type="AlphaFoldDB" id="A0A2U2P9R1"/>
<evidence type="ECO:0000256" key="1">
    <source>
        <dbReference type="SAM" id="Phobius"/>
    </source>
</evidence>
<sequence length="251" mass="27849">MDTRNSAVLRWVTLLTVLANIAFNYFYVKLTGNDTMGEVSARYPSLFTPAGYAFSIWGLIYVSFIIYCIAQLQKTALDKKIYNQLSLSLLFANVLASVWIWCFTSERLLISIIVMFLILALSLEMFIISCKAAKQRKHSWWIQFPFSLLCGWLSVAFLANLSVVIASQQGKENIPLTFTFLAIAALTAIYVGFRTSNPVYPSVTAWASLAIWVARKDTNPVIGNAAVAVAIIAGLVVLTAIVRLSAKRKLS</sequence>
<dbReference type="PANTHER" id="PTHR33802:SF1">
    <property type="entry name" value="XK-RELATED PROTEIN"/>
    <property type="match status" value="1"/>
</dbReference>
<accession>A0A2U2P9R1</accession>
<keyword evidence="1" id="KW-0472">Membrane</keyword>
<feature type="transmembrane region" description="Helical" evidence="1">
    <location>
        <begin position="221"/>
        <end position="242"/>
    </location>
</feature>
<reference evidence="2 3" key="1">
    <citation type="submission" date="2018-04" db="EMBL/GenBank/DDBJ databases">
        <title>Pedobacter chongqingensis sp. nov., isolated from a rottenly hemp rope.</title>
        <authorList>
            <person name="Cai Y."/>
        </authorList>
    </citation>
    <scope>NUCLEOTIDE SEQUENCE [LARGE SCALE GENOMIC DNA]</scope>
    <source>
        <strain evidence="2 3">FJ4-8</strain>
    </source>
</reference>
<protein>
    <recommendedName>
        <fullName evidence="4">Tryptophan-rich sensory protein</fullName>
    </recommendedName>
</protein>
<organism evidence="2 3">
    <name type="scientific">Pararcticibacter amylolyticus</name>
    <dbReference type="NCBI Taxonomy" id="2173175"/>
    <lineage>
        <taxon>Bacteria</taxon>
        <taxon>Pseudomonadati</taxon>
        <taxon>Bacteroidota</taxon>
        <taxon>Sphingobacteriia</taxon>
        <taxon>Sphingobacteriales</taxon>
        <taxon>Sphingobacteriaceae</taxon>
        <taxon>Pararcticibacter</taxon>
    </lineage>
</organism>
<proteinExistence type="predicted"/>
<dbReference type="OrthoDB" id="5189031at2"/>
<comment type="caution">
    <text evidence="2">The sequence shown here is derived from an EMBL/GenBank/DDBJ whole genome shotgun (WGS) entry which is preliminary data.</text>
</comment>
<feature type="transmembrane region" description="Helical" evidence="1">
    <location>
        <begin position="173"/>
        <end position="192"/>
    </location>
</feature>
<feature type="transmembrane region" description="Helical" evidence="1">
    <location>
        <begin position="7"/>
        <end position="27"/>
    </location>
</feature>
<feature type="transmembrane region" description="Helical" evidence="1">
    <location>
        <begin position="81"/>
        <end position="101"/>
    </location>
</feature>
<gene>
    <name evidence="2" type="ORF">DDR33_23890</name>
</gene>
<keyword evidence="1" id="KW-1133">Transmembrane helix</keyword>
<keyword evidence="1" id="KW-0812">Transmembrane</keyword>
<evidence type="ECO:0000313" key="2">
    <source>
        <dbReference type="EMBL" id="PWG78113.1"/>
    </source>
</evidence>
<feature type="transmembrane region" description="Helical" evidence="1">
    <location>
        <begin position="140"/>
        <end position="167"/>
    </location>
</feature>
<name>A0A2U2P9R1_9SPHI</name>
<evidence type="ECO:0000313" key="3">
    <source>
        <dbReference type="Proteomes" id="UP000245647"/>
    </source>
</evidence>
<evidence type="ECO:0008006" key="4">
    <source>
        <dbReference type="Google" id="ProtNLM"/>
    </source>
</evidence>
<dbReference type="RefSeq" id="WP_109418324.1">
    <property type="nucleotide sequence ID" value="NZ_QEAS01000034.1"/>
</dbReference>
<feature type="transmembrane region" description="Helical" evidence="1">
    <location>
        <begin position="47"/>
        <end position="69"/>
    </location>
</feature>
<feature type="transmembrane region" description="Helical" evidence="1">
    <location>
        <begin position="107"/>
        <end position="128"/>
    </location>
</feature>